<dbReference type="RefSeq" id="WP_211928189.1">
    <property type="nucleotide sequence ID" value="NZ_JAGQFT020000001.1"/>
</dbReference>
<dbReference type="AlphaFoldDB" id="A0A8J8AZD8"/>
<evidence type="ECO:0000256" key="1">
    <source>
        <dbReference type="SAM" id="Coils"/>
    </source>
</evidence>
<protein>
    <submittedName>
        <fullName evidence="3">GIY-YIG nuclease family protein</fullName>
    </submittedName>
</protein>
<gene>
    <name evidence="4" type="ORF">KB893_001005</name>
    <name evidence="3" type="ORF">KB893_17890</name>
</gene>
<dbReference type="PROSITE" id="PS50164">
    <property type="entry name" value="GIY_YIG"/>
    <property type="match status" value="1"/>
</dbReference>
<evidence type="ECO:0000313" key="3">
    <source>
        <dbReference type="EMBL" id="MBR0564352.1"/>
    </source>
</evidence>
<evidence type="ECO:0000313" key="5">
    <source>
        <dbReference type="Proteomes" id="UP000675747"/>
    </source>
</evidence>
<dbReference type="CDD" id="cd10447">
    <property type="entry name" value="GIY-YIG_unchar_2"/>
    <property type="match status" value="1"/>
</dbReference>
<evidence type="ECO:0000259" key="2">
    <source>
        <dbReference type="PROSITE" id="PS50164"/>
    </source>
</evidence>
<name>A0A8J8AZD8_9GAMM</name>
<dbReference type="EMBL" id="JAGQFT020000001">
    <property type="protein sequence ID" value="MBS7455714.1"/>
    <property type="molecule type" value="Genomic_DNA"/>
</dbReference>
<feature type="domain" description="GIY-YIG" evidence="2">
    <location>
        <begin position="50"/>
        <end position="128"/>
    </location>
</feature>
<reference evidence="4 5" key="1">
    <citation type="journal article" date="2021" name="Microbiol. Resour. Announc.">
        <title>Draft Genome Sequence of Coralloluteibacterium stylophorae LMG 29479T.</title>
        <authorList>
            <person name="Karlyshev A.V."/>
            <person name="Kudryashova E.B."/>
            <person name="Ariskina E.V."/>
            <person name="Conroy A.P."/>
            <person name="Abidueva E.Y."/>
        </authorList>
    </citation>
    <scope>NUCLEOTIDE SEQUENCE [LARGE SCALE GENOMIC DNA]</scope>
    <source>
        <strain evidence="4 5">LMG 29479</strain>
    </source>
</reference>
<accession>A0A8J8AZD8</accession>
<dbReference type="InterPro" id="IPR025579">
    <property type="entry name" value="DUF4357"/>
</dbReference>
<evidence type="ECO:0000313" key="4">
    <source>
        <dbReference type="EMBL" id="MBS7455714.1"/>
    </source>
</evidence>
<dbReference type="Proteomes" id="UP000675747">
    <property type="component" value="Unassembled WGS sequence"/>
</dbReference>
<dbReference type="EMBL" id="JAGQFT010000306">
    <property type="protein sequence ID" value="MBR0564352.1"/>
    <property type="molecule type" value="Genomic_DNA"/>
</dbReference>
<keyword evidence="5" id="KW-1185">Reference proteome</keyword>
<comment type="caution">
    <text evidence="3">The sequence shown here is derived from an EMBL/GenBank/DDBJ whole genome shotgun (WGS) entry which is preliminary data.</text>
</comment>
<feature type="coiled-coil region" evidence="1">
    <location>
        <begin position="271"/>
        <end position="298"/>
    </location>
</feature>
<organism evidence="3">
    <name type="scientific">Coralloluteibacterium stylophorae</name>
    <dbReference type="NCBI Taxonomy" id="1776034"/>
    <lineage>
        <taxon>Bacteria</taxon>
        <taxon>Pseudomonadati</taxon>
        <taxon>Pseudomonadota</taxon>
        <taxon>Gammaproteobacteria</taxon>
        <taxon>Lysobacterales</taxon>
        <taxon>Lysobacteraceae</taxon>
        <taxon>Coralloluteibacterium</taxon>
    </lineage>
</organism>
<sequence>MSNHPQTIQIFLPSGDPQGIRVAEITTRIVRVVEVPRRLMGAFLAMPESDQVGVYFLFGEDEASGREQAYIGQTGLLRQRLSTHNTSKDFWSRAVVAVSLTQNLTNTHAIYLEWCSIQQAQEAGRYQLHNGTAGGRPHTPAPMEADCREIHDTLRTLLATLGYPIFEPLRKPPQSAAVQELRYYCRGPDTEGIAEYTTEGLVVLTGSTGRLETVASFPERSRLMREDLLRQGVISIRGTQIRFETDHLFRSPSAASTVLLGRPSNGWDHWKDAAGRSLDTVERQMAQAEAAGRGVEARQA</sequence>
<proteinExistence type="predicted"/>
<keyword evidence="1" id="KW-0175">Coiled coil</keyword>
<reference evidence="3" key="2">
    <citation type="submission" date="2021-04" db="EMBL/GenBank/DDBJ databases">
        <authorList>
            <person name="Karlyshev A.V."/>
        </authorList>
    </citation>
    <scope>NUCLEOTIDE SEQUENCE</scope>
    <source>
        <strain evidence="3">LMG 29479</strain>
    </source>
</reference>
<dbReference type="Pfam" id="PF14267">
    <property type="entry name" value="DUF4357"/>
    <property type="match status" value="1"/>
</dbReference>
<dbReference type="InterPro" id="IPR000305">
    <property type="entry name" value="GIY-YIG_endonuc"/>
</dbReference>